<accession>A0AAW0FCR5</accession>
<name>A0AAW0FCR5_9APHY</name>
<protein>
    <submittedName>
        <fullName evidence="1">Uncharacterized protein</fullName>
    </submittedName>
</protein>
<evidence type="ECO:0000313" key="1">
    <source>
        <dbReference type="EMBL" id="KAK7678598.1"/>
    </source>
</evidence>
<proteinExistence type="predicted"/>
<reference evidence="1 2" key="1">
    <citation type="submission" date="2022-09" db="EMBL/GenBank/DDBJ databases">
        <authorList>
            <person name="Palmer J.M."/>
        </authorList>
    </citation>
    <scope>NUCLEOTIDE SEQUENCE [LARGE SCALE GENOMIC DNA]</scope>
    <source>
        <strain evidence="1 2">DSM 7382</strain>
    </source>
</reference>
<dbReference type="AlphaFoldDB" id="A0AAW0FCR5"/>
<dbReference type="Proteomes" id="UP001385951">
    <property type="component" value="Unassembled WGS sequence"/>
</dbReference>
<sequence>MLDNNVSLDANLPLLRHKWTELERCFMTMEDMEPLTTALKIRYGASLTPIIGPPPFSFDTALKHLSEEPHGLLSSEEAHAITHFVAAVIASGEPRAGLPVKTSYPSTHSRLEANKNKPVTHIATCPTNPHSILYAVECRDSKELGIYVLVYERVTLSQITRQGCTDVASLAESLARRGCKFALLCPNDAASQQIPPTLSVTTSFRARDHTFTRDDYVSYVLTRDRLLLNASLAIAAFSYGGILYRLATESVQQYGLFDYDGSAEQYVTHQSSFVSIDNLPAMVHYSLTPSEIEIIVGAYPDLDQQQKQISLYTWWPTPTVWDTSGFQVGYWTRACEAWFQQTLSKN</sequence>
<dbReference type="EMBL" id="JASBNA010000070">
    <property type="protein sequence ID" value="KAK7678598.1"/>
    <property type="molecule type" value="Genomic_DNA"/>
</dbReference>
<gene>
    <name evidence="1" type="ORF">QCA50_018470</name>
</gene>
<evidence type="ECO:0000313" key="2">
    <source>
        <dbReference type="Proteomes" id="UP001385951"/>
    </source>
</evidence>
<organism evidence="1 2">
    <name type="scientific">Cerrena zonata</name>
    <dbReference type="NCBI Taxonomy" id="2478898"/>
    <lineage>
        <taxon>Eukaryota</taxon>
        <taxon>Fungi</taxon>
        <taxon>Dikarya</taxon>
        <taxon>Basidiomycota</taxon>
        <taxon>Agaricomycotina</taxon>
        <taxon>Agaricomycetes</taxon>
        <taxon>Polyporales</taxon>
        <taxon>Cerrenaceae</taxon>
        <taxon>Cerrena</taxon>
    </lineage>
</organism>
<comment type="caution">
    <text evidence="1">The sequence shown here is derived from an EMBL/GenBank/DDBJ whole genome shotgun (WGS) entry which is preliminary data.</text>
</comment>
<keyword evidence="2" id="KW-1185">Reference proteome</keyword>